<dbReference type="HOGENOM" id="CLU_2897158_0_0_9"/>
<evidence type="ECO:0000313" key="2">
    <source>
        <dbReference type="Proteomes" id="UP000004835"/>
    </source>
</evidence>
<organism evidence="1 2">
    <name type="scientific">Enterococcus casseliflavus ATCC 12755</name>
    <dbReference type="NCBI Taxonomy" id="888066"/>
    <lineage>
        <taxon>Bacteria</taxon>
        <taxon>Bacillati</taxon>
        <taxon>Bacillota</taxon>
        <taxon>Bacilli</taxon>
        <taxon>Lactobacillales</taxon>
        <taxon>Enterococcaceae</taxon>
        <taxon>Enterococcus</taxon>
    </lineage>
</organism>
<proteinExistence type="predicted"/>
<gene>
    <name evidence="1" type="ORF">HMPREF9087_0772</name>
</gene>
<accession>F0EH89</accession>
<comment type="caution">
    <text evidence="1">The sequence shown here is derived from an EMBL/GenBank/DDBJ whole genome shotgun (WGS) entry which is preliminary data.</text>
</comment>
<protein>
    <submittedName>
        <fullName evidence="1">Uncharacterized protein</fullName>
    </submittedName>
</protein>
<dbReference type="Proteomes" id="UP000004835">
    <property type="component" value="Unassembled WGS sequence"/>
</dbReference>
<name>F0EH89_ENTCA</name>
<dbReference type="AlphaFoldDB" id="F0EH89"/>
<evidence type="ECO:0000313" key="1">
    <source>
        <dbReference type="EMBL" id="EGC70606.1"/>
    </source>
</evidence>
<dbReference type="EMBL" id="AEWT01000006">
    <property type="protein sequence ID" value="EGC70606.1"/>
    <property type="molecule type" value="Genomic_DNA"/>
</dbReference>
<reference evidence="1 2" key="1">
    <citation type="submission" date="2011-01" db="EMBL/GenBank/DDBJ databases">
        <authorList>
            <person name="Muzny D."/>
            <person name="Qin X."/>
            <person name="Deng J."/>
            <person name="Jiang H."/>
            <person name="Liu Y."/>
            <person name="Qu J."/>
            <person name="Song X.-Z."/>
            <person name="Zhang L."/>
            <person name="Thornton R."/>
            <person name="Coyle M."/>
            <person name="Francisco L."/>
            <person name="Jackson L."/>
            <person name="Javaid M."/>
            <person name="Korchina V."/>
            <person name="Kovar C."/>
            <person name="Mata R."/>
            <person name="Mathew T."/>
            <person name="Ngo R."/>
            <person name="Nguyen L."/>
            <person name="Nguyen N."/>
            <person name="Okwuonu G."/>
            <person name="Ongeri F."/>
            <person name="Pham C."/>
            <person name="Simmons D."/>
            <person name="Wilczek-Boney K."/>
            <person name="Hale W."/>
            <person name="Jakkamsetti A."/>
            <person name="Pham P."/>
            <person name="Ruth R."/>
            <person name="San Lucas F."/>
            <person name="Warren J."/>
            <person name="Zhang J."/>
            <person name="Zhao Z."/>
            <person name="Zhou C."/>
            <person name="Zhu D."/>
            <person name="Lee S."/>
            <person name="Bess C."/>
            <person name="Blankenburg K."/>
            <person name="Forbes L."/>
            <person name="Fu Q."/>
            <person name="Gubbala S."/>
            <person name="Hirani K."/>
            <person name="Jayaseelan J.C."/>
            <person name="Lara F."/>
            <person name="Munidasa M."/>
            <person name="Palculict T."/>
            <person name="Patil S."/>
            <person name="Pu L.-L."/>
            <person name="Saada N."/>
            <person name="Tang L."/>
            <person name="Weissenberger G."/>
            <person name="Zhu Y."/>
            <person name="Hemphill L."/>
            <person name="Shang Y."/>
            <person name="Youmans B."/>
            <person name="Ayvaz T."/>
            <person name="Ross M."/>
            <person name="Santibanez J."/>
            <person name="Aqrawi P."/>
            <person name="Gross S."/>
            <person name="Joshi V."/>
            <person name="Fowler G."/>
            <person name="Nazareth L."/>
            <person name="Reid J."/>
            <person name="Worley K."/>
            <person name="Petrosino J."/>
            <person name="Highlander S."/>
            <person name="Gibbs R."/>
        </authorList>
    </citation>
    <scope>NUCLEOTIDE SEQUENCE [LARGE SCALE GENOMIC DNA]</scope>
    <source>
        <strain evidence="1 2">ATCC 12755</strain>
    </source>
</reference>
<sequence length="70" mass="7805">MPKIIVAIKEPKLIISPNASATDKRLLLSKELALTFISTTTFQKIATVTNFTVLLLYQKSTLKTDSYQGF</sequence>